<dbReference type="Proteomes" id="UP000027120">
    <property type="component" value="Unassembled WGS sequence"/>
</dbReference>
<dbReference type="PaxDb" id="2711-XP_006476349.1"/>
<keyword evidence="5" id="KW-0479">Metal-binding</keyword>
<evidence type="ECO:0000256" key="10">
    <source>
        <dbReference type="SAM" id="MobiDB-lite"/>
    </source>
</evidence>
<proteinExistence type="predicted"/>
<dbReference type="GO" id="GO:0006511">
    <property type="term" value="P:ubiquitin-dependent protein catabolic process"/>
    <property type="evidence" value="ECO:0000318"/>
    <property type="project" value="GO_Central"/>
</dbReference>
<feature type="compositionally biased region" description="Low complexity" evidence="10">
    <location>
        <begin position="208"/>
        <end position="227"/>
    </location>
</feature>
<evidence type="ECO:0000256" key="3">
    <source>
        <dbReference type="ARBA" id="ARBA00012483"/>
    </source>
</evidence>
<evidence type="ECO:0000256" key="9">
    <source>
        <dbReference type="PROSITE-ProRule" id="PRU00175"/>
    </source>
</evidence>
<evidence type="ECO:0000256" key="5">
    <source>
        <dbReference type="ARBA" id="ARBA00022723"/>
    </source>
</evidence>
<feature type="region of interest" description="Disordered" evidence="10">
    <location>
        <begin position="172"/>
        <end position="191"/>
    </location>
</feature>
<dbReference type="GO" id="GO:0016567">
    <property type="term" value="P:protein ubiquitination"/>
    <property type="evidence" value="ECO:0007669"/>
    <property type="project" value="InterPro"/>
</dbReference>
<gene>
    <name evidence="13" type="ORF">CISIN_1g025788mg</name>
</gene>
<feature type="compositionally biased region" description="Polar residues" evidence="10">
    <location>
        <begin position="228"/>
        <end position="237"/>
    </location>
</feature>
<keyword evidence="4" id="KW-0808">Transferase</keyword>
<dbReference type="AlphaFoldDB" id="A0A067GAA5"/>
<keyword evidence="11" id="KW-0472">Membrane</keyword>
<feature type="compositionally biased region" description="Low complexity" evidence="10">
    <location>
        <begin position="174"/>
        <end position="191"/>
    </location>
</feature>
<evidence type="ECO:0000313" key="14">
    <source>
        <dbReference type="Proteomes" id="UP000027120"/>
    </source>
</evidence>
<evidence type="ECO:0000256" key="2">
    <source>
        <dbReference type="ARBA" id="ARBA00004906"/>
    </source>
</evidence>
<protein>
    <recommendedName>
        <fullName evidence="3">RING-type E3 ubiquitin transferase</fullName>
        <ecNumber evidence="3">2.3.2.27</ecNumber>
    </recommendedName>
</protein>
<evidence type="ECO:0000256" key="1">
    <source>
        <dbReference type="ARBA" id="ARBA00000900"/>
    </source>
</evidence>
<dbReference type="InterPro" id="IPR044600">
    <property type="entry name" value="ATL1/ATL16-like"/>
</dbReference>
<evidence type="ECO:0000313" key="13">
    <source>
        <dbReference type="EMBL" id="KDO76603.1"/>
    </source>
</evidence>
<dbReference type="GO" id="GO:0016020">
    <property type="term" value="C:membrane"/>
    <property type="evidence" value="ECO:0000318"/>
    <property type="project" value="GO_Central"/>
</dbReference>
<evidence type="ECO:0000256" key="11">
    <source>
        <dbReference type="SAM" id="Phobius"/>
    </source>
</evidence>
<keyword evidence="8" id="KW-0862">Zinc</keyword>
<dbReference type="SMR" id="A0A067GAA5"/>
<evidence type="ECO:0000256" key="4">
    <source>
        <dbReference type="ARBA" id="ARBA00022679"/>
    </source>
</evidence>
<feature type="region of interest" description="Disordered" evidence="10">
    <location>
        <begin position="208"/>
        <end position="248"/>
    </location>
</feature>
<keyword evidence="6 9" id="KW-0863">Zinc-finger</keyword>
<dbReference type="PANTHER" id="PTHR46913">
    <property type="entry name" value="RING-H2 FINGER PROTEIN ATL16"/>
    <property type="match status" value="1"/>
</dbReference>
<reference evidence="13 14" key="1">
    <citation type="submission" date="2014-04" db="EMBL/GenBank/DDBJ databases">
        <authorList>
            <consortium name="International Citrus Genome Consortium"/>
            <person name="Gmitter F."/>
            <person name="Chen C."/>
            <person name="Farmerie W."/>
            <person name="Harkins T."/>
            <person name="Desany B."/>
            <person name="Mohiuddin M."/>
            <person name="Kodira C."/>
            <person name="Borodovsky M."/>
            <person name="Lomsadze A."/>
            <person name="Burns P."/>
            <person name="Jenkins J."/>
            <person name="Prochnik S."/>
            <person name="Shu S."/>
            <person name="Chapman J."/>
            <person name="Pitluck S."/>
            <person name="Schmutz J."/>
            <person name="Rokhsar D."/>
        </authorList>
    </citation>
    <scope>NUCLEOTIDE SEQUENCE</scope>
</reference>
<keyword evidence="11" id="KW-1133">Transmembrane helix</keyword>
<dbReference type="InterPro" id="IPR001841">
    <property type="entry name" value="Znf_RING"/>
</dbReference>
<dbReference type="GO" id="GO:0061630">
    <property type="term" value="F:ubiquitin protein ligase activity"/>
    <property type="evidence" value="ECO:0000318"/>
    <property type="project" value="GO_Central"/>
</dbReference>
<dbReference type="EMBL" id="KK784881">
    <property type="protein sequence ID" value="KDO76603.1"/>
    <property type="molecule type" value="Genomic_DNA"/>
</dbReference>
<dbReference type="KEGG" id="cit:102625346"/>
<dbReference type="SUPFAM" id="SSF57850">
    <property type="entry name" value="RING/U-box"/>
    <property type="match status" value="1"/>
</dbReference>
<dbReference type="eggNOG" id="KOG0800">
    <property type="taxonomic scope" value="Eukaryota"/>
</dbReference>
<accession>A0A067GAA5</accession>
<organism evidence="13 14">
    <name type="scientific">Citrus sinensis</name>
    <name type="common">Sweet orange</name>
    <name type="synonym">Citrus aurantium var. sinensis</name>
    <dbReference type="NCBI Taxonomy" id="2711"/>
    <lineage>
        <taxon>Eukaryota</taxon>
        <taxon>Viridiplantae</taxon>
        <taxon>Streptophyta</taxon>
        <taxon>Embryophyta</taxon>
        <taxon>Tracheophyta</taxon>
        <taxon>Spermatophyta</taxon>
        <taxon>Magnoliopsida</taxon>
        <taxon>eudicotyledons</taxon>
        <taxon>Gunneridae</taxon>
        <taxon>Pentapetalae</taxon>
        <taxon>rosids</taxon>
        <taxon>malvids</taxon>
        <taxon>Sapindales</taxon>
        <taxon>Rutaceae</taxon>
        <taxon>Aurantioideae</taxon>
        <taxon>Citrus</taxon>
    </lineage>
</organism>
<comment type="pathway">
    <text evidence="2">Protein modification; protein ubiquitination.</text>
</comment>
<evidence type="ECO:0000259" key="12">
    <source>
        <dbReference type="PROSITE" id="PS50089"/>
    </source>
</evidence>
<keyword evidence="11" id="KW-0812">Transmembrane</keyword>
<keyword evidence="14" id="KW-1185">Reference proteome</keyword>
<dbReference type="Pfam" id="PF13639">
    <property type="entry name" value="zf-RING_2"/>
    <property type="match status" value="1"/>
</dbReference>
<dbReference type="GO" id="GO:0008270">
    <property type="term" value="F:zinc ion binding"/>
    <property type="evidence" value="ECO:0007669"/>
    <property type="project" value="UniProtKB-KW"/>
</dbReference>
<comment type="catalytic activity">
    <reaction evidence="1">
        <text>S-ubiquitinyl-[E2 ubiquitin-conjugating enzyme]-L-cysteine + [acceptor protein]-L-lysine = [E2 ubiquitin-conjugating enzyme]-L-cysteine + N(6)-ubiquitinyl-[acceptor protein]-L-lysine.</text>
        <dbReference type="EC" id="2.3.2.27"/>
    </reaction>
</comment>
<keyword evidence="7" id="KW-0833">Ubl conjugation pathway</keyword>
<evidence type="ECO:0000256" key="7">
    <source>
        <dbReference type="ARBA" id="ARBA00022786"/>
    </source>
</evidence>
<dbReference type="PROSITE" id="PS50089">
    <property type="entry name" value="ZF_RING_2"/>
    <property type="match status" value="1"/>
</dbReference>
<feature type="transmembrane region" description="Helical" evidence="11">
    <location>
        <begin position="23"/>
        <end position="47"/>
    </location>
</feature>
<sequence length="248" mass="27690">MMGFPDTPSEAPQLYPQAIQLKLYQAFIFSIPILFSIILFLLFYLFYLKRRASVLSSPPILPTSSNQATTYVHSTCEHIGWKGEIKDRLPTILFDEELRTRDSQCCVCLGEFEIKEELLQVPSCKHVFHVECIHYWLHSNTTCPLCRCSIVPITKLYNPATASVVTRLLQDSGTNSNQNQQNTPSEQQEQQQLDGICTEQLTIHIEGSSSASSTCSSSSKRLSEMSSTGNDGSSDQGSVIAHLHIPNT</sequence>
<evidence type="ECO:0000256" key="6">
    <source>
        <dbReference type="ARBA" id="ARBA00022771"/>
    </source>
</evidence>
<dbReference type="Gene3D" id="3.30.40.10">
    <property type="entry name" value="Zinc/RING finger domain, C3HC4 (zinc finger)"/>
    <property type="match status" value="1"/>
</dbReference>
<dbReference type="SMART" id="SM00184">
    <property type="entry name" value="RING"/>
    <property type="match status" value="1"/>
</dbReference>
<dbReference type="CDD" id="cd16461">
    <property type="entry name" value="RING-H2_EL5-like"/>
    <property type="match status" value="1"/>
</dbReference>
<feature type="domain" description="RING-type" evidence="12">
    <location>
        <begin position="105"/>
        <end position="147"/>
    </location>
</feature>
<dbReference type="EC" id="2.3.2.27" evidence="3"/>
<dbReference type="PANTHER" id="PTHR46913:SF23">
    <property type="entry name" value="E3 UBIQUITIN-PROTEIN LIGASE RHA4A-RELATED"/>
    <property type="match status" value="1"/>
</dbReference>
<dbReference type="InterPro" id="IPR013083">
    <property type="entry name" value="Znf_RING/FYVE/PHD"/>
</dbReference>
<evidence type="ECO:0000256" key="8">
    <source>
        <dbReference type="ARBA" id="ARBA00022833"/>
    </source>
</evidence>
<name>A0A067GAA5_CITSI</name>